<dbReference type="SUPFAM" id="SSF111369">
    <property type="entry name" value="HlyD-like secretion proteins"/>
    <property type="match status" value="1"/>
</dbReference>
<dbReference type="OrthoDB" id="9798190at2"/>
<evidence type="ECO:0000259" key="3">
    <source>
        <dbReference type="Pfam" id="PF25917"/>
    </source>
</evidence>
<evidence type="ECO:0000313" key="7">
    <source>
        <dbReference type="Proteomes" id="UP000199306"/>
    </source>
</evidence>
<dbReference type="PROSITE" id="PS51257">
    <property type="entry name" value="PROKAR_LIPOPROTEIN"/>
    <property type="match status" value="1"/>
</dbReference>
<dbReference type="Gene3D" id="2.40.30.170">
    <property type="match status" value="1"/>
</dbReference>
<dbReference type="GO" id="GO:1990281">
    <property type="term" value="C:efflux pump complex"/>
    <property type="evidence" value="ECO:0007669"/>
    <property type="project" value="TreeGrafter"/>
</dbReference>
<name>A0A1I5VUM4_9BACT</name>
<organism evidence="6 7">
    <name type="scientific">Pseudarcicella hirudinis</name>
    <dbReference type="NCBI Taxonomy" id="1079859"/>
    <lineage>
        <taxon>Bacteria</taxon>
        <taxon>Pseudomonadati</taxon>
        <taxon>Bacteroidota</taxon>
        <taxon>Cytophagia</taxon>
        <taxon>Cytophagales</taxon>
        <taxon>Flectobacillaceae</taxon>
        <taxon>Pseudarcicella</taxon>
    </lineage>
</organism>
<dbReference type="Pfam" id="PF25954">
    <property type="entry name" value="Beta-barrel_RND_2"/>
    <property type="match status" value="1"/>
</dbReference>
<keyword evidence="7" id="KW-1185">Reference proteome</keyword>
<dbReference type="Gene3D" id="2.40.420.20">
    <property type="match status" value="1"/>
</dbReference>
<feature type="domain" description="CusB-like beta-barrel" evidence="4">
    <location>
        <begin position="202"/>
        <end position="270"/>
    </location>
</feature>
<dbReference type="NCBIfam" id="TIGR01730">
    <property type="entry name" value="RND_mfp"/>
    <property type="match status" value="1"/>
</dbReference>
<accession>A0A1I5VUM4</accession>
<dbReference type="Pfam" id="PF25989">
    <property type="entry name" value="YknX_C"/>
    <property type="match status" value="1"/>
</dbReference>
<dbReference type="Proteomes" id="UP000199306">
    <property type="component" value="Unassembled WGS sequence"/>
</dbReference>
<evidence type="ECO:0000256" key="2">
    <source>
        <dbReference type="SAM" id="Coils"/>
    </source>
</evidence>
<feature type="domain" description="Multidrug resistance protein MdtA-like barrel-sandwich hybrid" evidence="3">
    <location>
        <begin position="74"/>
        <end position="187"/>
    </location>
</feature>
<sequence length="352" mass="37652">MKNKILAISFIFSSILIVTVAGCGKKRNTHQKAVSSDEVIAVKVINITEGNNTEPIKASGLVSSLTEARLSFKTTGIIEKIYVREGQSVKKGQLLATLNLTEINAQVSQATDNVSKVERDLKRINNLYKDSVATLEQVQNLSTALSVAKQNLEIAKYNQGFSKIYATTSGVVVKKLMNEGELANAGTGVLFINATGANDWVVKVGIADKDWTRLRIGDHAKVQLDAFPNQIFTASVSNLSQGADQTSGLYQAELKLNTSGSKMATGLFANSLIIPSVIQKFTSVPLDAIIEGNGKDAYVFVLEGNIAKKHLVKLAGVTTDKAFVESGLSGIQSVITDGSAYLVDGTKVKVVQ</sequence>
<dbReference type="PANTHER" id="PTHR30469:SF15">
    <property type="entry name" value="HLYD FAMILY OF SECRETION PROTEINS"/>
    <property type="match status" value="1"/>
</dbReference>
<dbReference type="InterPro" id="IPR058637">
    <property type="entry name" value="YknX-like_C"/>
</dbReference>
<dbReference type="InterPro" id="IPR058792">
    <property type="entry name" value="Beta-barrel_RND_2"/>
</dbReference>
<feature type="domain" description="YknX-like C-terminal permuted SH3-like" evidence="5">
    <location>
        <begin position="283"/>
        <end position="350"/>
    </location>
</feature>
<dbReference type="Gene3D" id="2.40.50.100">
    <property type="match status" value="1"/>
</dbReference>
<dbReference type="PANTHER" id="PTHR30469">
    <property type="entry name" value="MULTIDRUG RESISTANCE PROTEIN MDTA"/>
    <property type="match status" value="1"/>
</dbReference>
<keyword evidence="2" id="KW-0175">Coiled coil</keyword>
<reference evidence="6 7" key="1">
    <citation type="submission" date="2016-10" db="EMBL/GenBank/DDBJ databases">
        <authorList>
            <person name="de Groot N.N."/>
        </authorList>
    </citation>
    <scope>NUCLEOTIDE SEQUENCE [LARGE SCALE GENOMIC DNA]</scope>
    <source>
        <strain evidence="7">E92,LMG 26720,CCM 7988</strain>
    </source>
</reference>
<evidence type="ECO:0000313" key="6">
    <source>
        <dbReference type="EMBL" id="SFQ11248.1"/>
    </source>
</evidence>
<evidence type="ECO:0000256" key="1">
    <source>
        <dbReference type="ARBA" id="ARBA00009477"/>
    </source>
</evidence>
<comment type="similarity">
    <text evidence="1">Belongs to the membrane fusion protein (MFP) (TC 8.A.1) family.</text>
</comment>
<dbReference type="Pfam" id="PF25917">
    <property type="entry name" value="BSH_RND"/>
    <property type="match status" value="1"/>
</dbReference>
<evidence type="ECO:0000259" key="5">
    <source>
        <dbReference type="Pfam" id="PF25989"/>
    </source>
</evidence>
<protein>
    <submittedName>
        <fullName evidence="6">RND family efflux transporter, MFP subunit</fullName>
    </submittedName>
</protein>
<dbReference type="InterPro" id="IPR058625">
    <property type="entry name" value="MdtA-like_BSH"/>
</dbReference>
<dbReference type="RefSeq" id="WP_092018280.1">
    <property type="nucleotide sequence ID" value="NZ_FOXH01000010.1"/>
</dbReference>
<dbReference type="InterPro" id="IPR006143">
    <property type="entry name" value="RND_pump_MFP"/>
</dbReference>
<feature type="coiled-coil region" evidence="2">
    <location>
        <begin position="100"/>
        <end position="127"/>
    </location>
</feature>
<dbReference type="GO" id="GO:0015562">
    <property type="term" value="F:efflux transmembrane transporter activity"/>
    <property type="evidence" value="ECO:0007669"/>
    <property type="project" value="TreeGrafter"/>
</dbReference>
<dbReference type="EMBL" id="FOXH01000010">
    <property type="protein sequence ID" value="SFQ11248.1"/>
    <property type="molecule type" value="Genomic_DNA"/>
</dbReference>
<gene>
    <name evidence="6" type="ORF">SAMN04515674_11074</name>
</gene>
<proteinExistence type="inferred from homology"/>
<evidence type="ECO:0000259" key="4">
    <source>
        <dbReference type="Pfam" id="PF25954"/>
    </source>
</evidence>
<dbReference type="STRING" id="1079859.SAMN04515674_11074"/>
<dbReference type="AlphaFoldDB" id="A0A1I5VUM4"/>